<reference evidence="2" key="4">
    <citation type="submission" date="2019-03" db="UniProtKB">
        <authorList>
            <consortium name="EnsemblPlants"/>
        </authorList>
    </citation>
    <scope>IDENTIFICATION</scope>
</reference>
<reference evidence="2" key="3">
    <citation type="journal article" date="2017" name="Nature">
        <title>Genome sequence of the progenitor of the wheat D genome Aegilops tauschii.</title>
        <authorList>
            <person name="Luo M.C."/>
            <person name="Gu Y.Q."/>
            <person name="Puiu D."/>
            <person name="Wang H."/>
            <person name="Twardziok S.O."/>
            <person name="Deal K.R."/>
            <person name="Huo N."/>
            <person name="Zhu T."/>
            <person name="Wang L."/>
            <person name="Wang Y."/>
            <person name="McGuire P.E."/>
            <person name="Liu S."/>
            <person name="Long H."/>
            <person name="Ramasamy R.K."/>
            <person name="Rodriguez J.C."/>
            <person name="Van S.L."/>
            <person name="Yuan L."/>
            <person name="Wang Z."/>
            <person name="Xia Z."/>
            <person name="Xiao L."/>
            <person name="Anderson O.D."/>
            <person name="Ouyang S."/>
            <person name="Liang Y."/>
            <person name="Zimin A.V."/>
            <person name="Pertea G."/>
            <person name="Qi P."/>
            <person name="Bennetzen J.L."/>
            <person name="Dai X."/>
            <person name="Dawson M.W."/>
            <person name="Muller H.G."/>
            <person name="Kugler K."/>
            <person name="Rivarola-Duarte L."/>
            <person name="Spannagl M."/>
            <person name="Mayer K.F.X."/>
            <person name="Lu F.H."/>
            <person name="Bevan M.W."/>
            <person name="Leroy P."/>
            <person name="Li P."/>
            <person name="You F.M."/>
            <person name="Sun Q."/>
            <person name="Liu Z."/>
            <person name="Lyons E."/>
            <person name="Wicker T."/>
            <person name="Salzberg S.L."/>
            <person name="Devos K.M."/>
            <person name="Dvorak J."/>
        </authorList>
    </citation>
    <scope>NUCLEOTIDE SEQUENCE [LARGE SCALE GENOMIC DNA]</scope>
    <source>
        <strain evidence="2">cv. AL8/78</strain>
    </source>
</reference>
<organism evidence="2 3">
    <name type="scientific">Aegilops tauschii subsp. strangulata</name>
    <name type="common">Goatgrass</name>
    <dbReference type="NCBI Taxonomy" id="200361"/>
    <lineage>
        <taxon>Eukaryota</taxon>
        <taxon>Viridiplantae</taxon>
        <taxon>Streptophyta</taxon>
        <taxon>Embryophyta</taxon>
        <taxon>Tracheophyta</taxon>
        <taxon>Spermatophyta</taxon>
        <taxon>Magnoliopsida</taxon>
        <taxon>Liliopsida</taxon>
        <taxon>Poales</taxon>
        <taxon>Poaceae</taxon>
        <taxon>BOP clade</taxon>
        <taxon>Pooideae</taxon>
        <taxon>Triticodae</taxon>
        <taxon>Triticeae</taxon>
        <taxon>Triticinae</taxon>
        <taxon>Aegilops</taxon>
    </lineage>
</organism>
<sequence length="91" mass="10323">MMHIAHLSYLLLLSKIRVSNFERRLNSTQVQSCGAYFGSEEVVKICAVYHVNMLVRNLSGIVLCWIPECTMYVELCMVHGCSVYVFQSGDS</sequence>
<evidence type="ECO:0000256" key="1">
    <source>
        <dbReference type="SAM" id="SignalP"/>
    </source>
</evidence>
<keyword evidence="1" id="KW-0732">Signal</keyword>
<feature type="signal peptide" evidence="1">
    <location>
        <begin position="1"/>
        <end position="21"/>
    </location>
</feature>
<name>A0A453DE47_AEGTS</name>
<reference evidence="2" key="5">
    <citation type="journal article" date="2021" name="G3 (Bethesda)">
        <title>Aegilops tauschii genome assembly Aet v5.0 features greater sequence contiguity and improved annotation.</title>
        <authorList>
            <person name="Wang L."/>
            <person name="Zhu T."/>
            <person name="Rodriguez J.C."/>
            <person name="Deal K.R."/>
            <person name="Dubcovsky J."/>
            <person name="McGuire P.E."/>
            <person name="Lux T."/>
            <person name="Spannagl M."/>
            <person name="Mayer K.F.X."/>
            <person name="Baldrich P."/>
            <person name="Meyers B.C."/>
            <person name="Huo N."/>
            <person name="Gu Y.Q."/>
            <person name="Zhou H."/>
            <person name="Devos K.M."/>
            <person name="Bennetzen J.L."/>
            <person name="Unver T."/>
            <person name="Budak H."/>
            <person name="Gulick P.J."/>
            <person name="Galiba G."/>
            <person name="Kalapos B."/>
            <person name="Nelson D.R."/>
            <person name="Li P."/>
            <person name="You F.M."/>
            <person name="Luo M.C."/>
            <person name="Dvorak J."/>
        </authorList>
    </citation>
    <scope>NUCLEOTIDE SEQUENCE [LARGE SCALE GENOMIC DNA]</scope>
    <source>
        <strain evidence="2">cv. AL8/78</strain>
    </source>
</reference>
<reference evidence="3" key="1">
    <citation type="journal article" date="2014" name="Science">
        <title>Ancient hybridizations among the ancestral genomes of bread wheat.</title>
        <authorList>
            <consortium name="International Wheat Genome Sequencing Consortium,"/>
            <person name="Marcussen T."/>
            <person name="Sandve S.R."/>
            <person name="Heier L."/>
            <person name="Spannagl M."/>
            <person name="Pfeifer M."/>
            <person name="Jakobsen K.S."/>
            <person name="Wulff B.B."/>
            <person name="Steuernagel B."/>
            <person name="Mayer K.F."/>
            <person name="Olsen O.A."/>
        </authorList>
    </citation>
    <scope>NUCLEOTIDE SEQUENCE [LARGE SCALE GENOMIC DNA]</scope>
    <source>
        <strain evidence="3">cv. AL8/78</strain>
    </source>
</reference>
<reference evidence="3" key="2">
    <citation type="journal article" date="2017" name="Nat. Plants">
        <title>The Aegilops tauschii genome reveals multiple impacts of transposons.</title>
        <authorList>
            <person name="Zhao G."/>
            <person name="Zou C."/>
            <person name="Li K."/>
            <person name="Wang K."/>
            <person name="Li T."/>
            <person name="Gao L."/>
            <person name="Zhang X."/>
            <person name="Wang H."/>
            <person name="Yang Z."/>
            <person name="Liu X."/>
            <person name="Jiang W."/>
            <person name="Mao L."/>
            <person name="Kong X."/>
            <person name="Jiao Y."/>
            <person name="Jia J."/>
        </authorList>
    </citation>
    <scope>NUCLEOTIDE SEQUENCE [LARGE SCALE GENOMIC DNA]</scope>
    <source>
        <strain evidence="3">cv. AL8/78</strain>
    </source>
</reference>
<dbReference type="EnsemblPlants" id="AET2Gv21203800.2">
    <property type="protein sequence ID" value="AET2Gv21203800.2"/>
    <property type="gene ID" value="AET2Gv21203800"/>
</dbReference>
<accession>A0A453DE47</accession>
<protein>
    <recommendedName>
        <fullName evidence="4">Secreted protein</fullName>
    </recommendedName>
</protein>
<keyword evidence="3" id="KW-1185">Reference proteome</keyword>
<feature type="chain" id="PRO_5019006307" description="Secreted protein" evidence="1">
    <location>
        <begin position="22"/>
        <end position="91"/>
    </location>
</feature>
<evidence type="ECO:0000313" key="2">
    <source>
        <dbReference type="EnsemblPlants" id="AET2Gv21203800.2"/>
    </source>
</evidence>
<dbReference type="Gramene" id="AET2Gv21203800.2">
    <property type="protein sequence ID" value="AET2Gv21203800.2"/>
    <property type="gene ID" value="AET2Gv21203800"/>
</dbReference>
<dbReference type="Proteomes" id="UP000015105">
    <property type="component" value="Chromosome 2D"/>
</dbReference>
<proteinExistence type="predicted"/>
<evidence type="ECO:0008006" key="4">
    <source>
        <dbReference type="Google" id="ProtNLM"/>
    </source>
</evidence>
<dbReference type="AlphaFoldDB" id="A0A453DE47"/>
<evidence type="ECO:0000313" key="3">
    <source>
        <dbReference type="Proteomes" id="UP000015105"/>
    </source>
</evidence>